<accession>A0A4Y2EIS0</accession>
<name>A0A4Y2EIS0_ARAVE</name>
<proteinExistence type="predicted"/>
<gene>
    <name evidence="1" type="ORF">AVEN_72694_1</name>
</gene>
<sequence length="70" mass="7435">VGRVWKVFDIVDGAPAVPGDVSDDSVYIWMLPSTTSFVVLLARSHPLTPALSPRISPQSSADLVIGLVCN</sequence>
<reference evidence="1 2" key="1">
    <citation type="journal article" date="2019" name="Sci. Rep.">
        <title>Orb-weaving spider Araneus ventricosus genome elucidates the spidroin gene catalogue.</title>
        <authorList>
            <person name="Kono N."/>
            <person name="Nakamura H."/>
            <person name="Ohtoshi R."/>
            <person name="Moran D.A.P."/>
            <person name="Shinohara A."/>
            <person name="Yoshida Y."/>
            <person name="Fujiwara M."/>
            <person name="Mori M."/>
            <person name="Tomita M."/>
            <person name="Arakawa K."/>
        </authorList>
    </citation>
    <scope>NUCLEOTIDE SEQUENCE [LARGE SCALE GENOMIC DNA]</scope>
</reference>
<dbReference type="Proteomes" id="UP000499080">
    <property type="component" value="Unassembled WGS sequence"/>
</dbReference>
<organism evidence="1 2">
    <name type="scientific">Araneus ventricosus</name>
    <name type="common">Orbweaver spider</name>
    <name type="synonym">Epeira ventricosa</name>
    <dbReference type="NCBI Taxonomy" id="182803"/>
    <lineage>
        <taxon>Eukaryota</taxon>
        <taxon>Metazoa</taxon>
        <taxon>Ecdysozoa</taxon>
        <taxon>Arthropoda</taxon>
        <taxon>Chelicerata</taxon>
        <taxon>Arachnida</taxon>
        <taxon>Araneae</taxon>
        <taxon>Araneomorphae</taxon>
        <taxon>Entelegynae</taxon>
        <taxon>Araneoidea</taxon>
        <taxon>Araneidae</taxon>
        <taxon>Araneus</taxon>
    </lineage>
</organism>
<keyword evidence="2" id="KW-1185">Reference proteome</keyword>
<dbReference type="AlphaFoldDB" id="A0A4Y2EIS0"/>
<evidence type="ECO:0000313" key="1">
    <source>
        <dbReference type="EMBL" id="GBM27744.1"/>
    </source>
</evidence>
<protein>
    <submittedName>
        <fullName evidence="1">Uncharacterized protein</fullName>
    </submittedName>
</protein>
<feature type="non-terminal residue" evidence="1">
    <location>
        <position position="1"/>
    </location>
</feature>
<evidence type="ECO:0000313" key="2">
    <source>
        <dbReference type="Proteomes" id="UP000499080"/>
    </source>
</evidence>
<dbReference type="EMBL" id="BGPR01246463">
    <property type="protein sequence ID" value="GBM27744.1"/>
    <property type="molecule type" value="Genomic_DNA"/>
</dbReference>
<comment type="caution">
    <text evidence="1">The sequence shown here is derived from an EMBL/GenBank/DDBJ whole genome shotgun (WGS) entry which is preliminary data.</text>
</comment>